<dbReference type="SUPFAM" id="SSF52540">
    <property type="entry name" value="P-loop containing nucleoside triphosphate hydrolases"/>
    <property type="match status" value="1"/>
</dbReference>
<feature type="domain" description="Helicase ATP-binding" evidence="1">
    <location>
        <begin position="160"/>
        <end position="331"/>
    </location>
</feature>
<dbReference type="InterPro" id="IPR006935">
    <property type="entry name" value="Helicase/UvrB_N"/>
</dbReference>
<evidence type="ECO:0000313" key="3">
    <source>
        <dbReference type="Proteomes" id="UP001222087"/>
    </source>
</evidence>
<dbReference type="PROSITE" id="PS51192">
    <property type="entry name" value="HELICASE_ATP_BIND_1"/>
    <property type="match status" value="1"/>
</dbReference>
<evidence type="ECO:0000259" key="1">
    <source>
        <dbReference type="PROSITE" id="PS51192"/>
    </source>
</evidence>
<organism evidence="2 3">
    <name type="scientific">Legionella cardiaca</name>
    <dbReference type="NCBI Taxonomy" id="1071983"/>
    <lineage>
        <taxon>Bacteria</taxon>
        <taxon>Pseudomonadati</taxon>
        <taxon>Pseudomonadota</taxon>
        <taxon>Gammaproteobacteria</taxon>
        <taxon>Legionellales</taxon>
        <taxon>Legionellaceae</taxon>
        <taxon>Legionella</taxon>
    </lineage>
</organism>
<dbReference type="RefSeq" id="WP_275088667.1">
    <property type="nucleotide sequence ID" value="NZ_CP119078.1"/>
</dbReference>
<dbReference type="SMART" id="SM00487">
    <property type="entry name" value="DEXDc"/>
    <property type="match status" value="1"/>
</dbReference>
<accession>A0ABY8ARK0</accession>
<dbReference type="InterPro" id="IPR014001">
    <property type="entry name" value="Helicase_ATP-bd"/>
</dbReference>
<dbReference type="InterPro" id="IPR027417">
    <property type="entry name" value="P-loop_NTPase"/>
</dbReference>
<sequence>MKLSRDQKENLLNAATQVYKGYVALDFFKTRAFQVEHNQLTLEQICTSAIRDGQLKQTITLSGQVFELELTKDSANSYQVSFKRPVSTASKKPSRKPLNDYDDSDALALLAQQNFSLEVDKEAKLQVANKLNEKTTLGGIGKIDLYRSHLVTLNNIIEKISAEEDISNLLVALATGSGKTYVQALWILVLSLSGNNAIFAVPDKLVTQLRNDLRRVLPNSLVDELLVLRENEENPAAEEVLNDLKTPTKSSRIIIGSSERLLDKHYQQLLEADPARTFLSFDEQHLLMKSERRRVRLIELSKKMLSMFLTATPNQETYQLSGNKPVAIMSSGQKQAAGQGQFPVLFSENARNISDRNKLRNYYFWTGAFWRNMFYGILLRFSNAIQKEQSSAAVSIVESLPFYLHRKPGETDVRWSMQVPMARKMLCIIDDNETLVNFCHALEHSDRRDCSVYHNGNLIDRRAIANFFQLPDVDDDLVREDLRYRQEEYRQKLNADEFNIGYNVVAKSLKEQIQDNIFHNMMEYVLTDLTGLDEIEHNRLRKTDPAGFQALIREKFKVRSVAHYQRKLATLIDAAGAQEIAVILNQMSVQLGKMHGGEFVSHWVTYTEEDFNRFVDNWALNDEIIKRMKDADRELWNKFDSYAGRHLMISVMTGMQASETPIEESRPFLGLNEDRYSMYHDGVLREQAKRRQRTSLETLNDTSMESAFTPEYQNFNEEISDNYFRLGFVGVYVSNKKTEGFSDRNLHTVINLAEDKLSTTNSPDTLIQGIGRNRGLDDTIVPAYIHALGREQGTVFDLEHLKSNDYYPELFKSQKSYNQQFIAVLGKNVGEEIVQWFRANVDKDETIDDDKLKKQVLKIIAKSLRQLNNNNSHNIQLSRSQLTKVIGAAMNTLGEEIARIKKPYKLTLSIRILGSILNFICEIYYSIKRIWPALQRLKHSWFGARSPLDEGAVSTKHPDDVYIKIINKTDFKTLMADISVAREFKDWIARKGAGLETAIRKNAEFYLKEELKENLNKHKEEFVGPLLSKFVVPAKRETLLQAIKTMPNLIGFMEKNKDSLLAIWESTDEANLSEKILQILQQIPSLDALTLEDIINYPEQIKADLASFAEGPLALLSQNPTLRKEIITNLAGYLKGPFLSLASAFFLDADLNVLKEVLQQEGNVEKFLAHLLDKAKEETFQITDLRGVIAEFKTFFKLDNFNSLEVRAVECMESLTKEMEALGGNPLANLKDEEITKIAKIIKEELLPSLVNVYPLANRQAILNEASIEKVKELVKTEGASLMEAATDNTTEIAASICSKLVSTPLPMPLDIGEEASRIQENLTKKFSAVLTTSKVDLGIKKVFTPSSWFGTLDNPQYIYDVPVIEIIQGKDFIDGLSLMLSFNEWQDVAGKIKKDSEGTLKLARTLIDSQIKGERGALSPEKLIELINQSYATQYVGAEARAAAAFVKLQQQQKLLAGDPINSLAPESLAGLAAIVRAKLMPLLAAFIQDSVVRENFLKQLSADNSKIGQFVFNNREKLTQLQTDNVEEGKAVALDLINQLLPPEQQLGIEQIIHLINNAEAKSEQLVTDLSENTVTSYLTSAYFAEFAEKIFNSQDYGKLSLFLQNKEKVAGIAKKIAAMGIQAMTQDQLIAFFKEDESLKDIQTLDKRMEAFGDFIREVLNGGLASVDKTKLSALAVEKLEPVFFHPEFYASLKGLVGFLNEEDITVMLEAMGKPEPKAQAAMVVQFMKIIKTQDKKALQEKFMTFPAEGETSLDELPIRKTVELLGNLIQEVLDCQCMYNQHDNKGDQRSSITPKLYDKLSPELRNINVDASYSFFSGFSRKIFFIQAIRNGLPRCAQVSGDSNQSQVKVLERVKTHILRPLWWGTNMSNIGYAIVKMGRNAAFALRACGFALLNGLKAVLNLFTGGYFTISSRNPMSADYNDTAFDMAETINGLTPFDAPKVATTDCPTDVVIGFETSIATRRSPQFFTPASTQEMETGPSDSPQCCM</sequence>
<dbReference type="GO" id="GO:0004386">
    <property type="term" value="F:helicase activity"/>
    <property type="evidence" value="ECO:0007669"/>
    <property type="project" value="UniProtKB-KW"/>
</dbReference>
<keyword evidence="2" id="KW-0067">ATP-binding</keyword>
<dbReference type="EMBL" id="CP119078">
    <property type="protein sequence ID" value="WED42851.1"/>
    <property type="molecule type" value="Genomic_DNA"/>
</dbReference>
<protein>
    <submittedName>
        <fullName evidence="2">DEAD/DEAH box helicase family protein</fullName>
    </submittedName>
</protein>
<gene>
    <name evidence="2" type="ORF">PXX05_13250</name>
</gene>
<dbReference type="Gene3D" id="3.40.50.300">
    <property type="entry name" value="P-loop containing nucleotide triphosphate hydrolases"/>
    <property type="match status" value="1"/>
</dbReference>
<keyword evidence="3" id="KW-1185">Reference proteome</keyword>
<name>A0ABY8ARK0_9GAMM</name>
<dbReference type="Pfam" id="PF04851">
    <property type="entry name" value="ResIII"/>
    <property type="match status" value="1"/>
</dbReference>
<evidence type="ECO:0000313" key="2">
    <source>
        <dbReference type="EMBL" id="WED42851.1"/>
    </source>
</evidence>
<keyword evidence="2" id="KW-0547">Nucleotide-binding</keyword>
<reference evidence="2 3" key="1">
    <citation type="submission" date="2023-02" db="EMBL/GenBank/DDBJ databases">
        <title>Genome Sequence of L. cardiaca H63T.</title>
        <authorList>
            <person name="Lopez A.E."/>
            <person name="Cianciotto N.P."/>
        </authorList>
    </citation>
    <scope>NUCLEOTIDE SEQUENCE [LARGE SCALE GENOMIC DNA]</scope>
    <source>
        <strain evidence="2 3">H63</strain>
    </source>
</reference>
<keyword evidence="2" id="KW-0378">Hydrolase</keyword>
<proteinExistence type="predicted"/>
<keyword evidence="2" id="KW-0347">Helicase</keyword>
<dbReference type="Proteomes" id="UP001222087">
    <property type="component" value="Chromosome"/>
</dbReference>